<accession>A0ABS6N7L6</accession>
<reference evidence="3" key="1">
    <citation type="submission" date="2021-06" db="EMBL/GenBank/DDBJ databases">
        <title>Thalassococcus sp. CAU 1522 isolated from sea sand, Republic of Korea.</title>
        <authorList>
            <person name="Kim W."/>
        </authorList>
    </citation>
    <scope>NUCLEOTIDE SEQUENCE</scope>
    <source>
        <strain evidence="3">CAU 1522</strain>
    </source>
</reference>
<dbReference type="InterPro" id="IPR000209">
    <property type="entry name" value="Peptidase_S8/S53_dom"/>
</dbReference>
<dbReference type="Proteomes" id="UP001166293">
    <property type="component" value="Unassembled WGS sequence"/>
</dbReference>
<dbReference type="EMBL" id="JAHRWL010000001">
    <property type="protein sequence ID" value="MBV2360020.1"/>
    <property type="molecule type" value="Genomic_DNA"/>
</dbReference>
<evidence type="ECO:0000313" key="4">
    <source>
        <dbReference type="Proteomes" id="UP001166293"/>
    </source>
</evidence>
<feature type="domain" description="Peptidase S8/S53" evidence="2">
    <location>
        <begin position="233"/>
        <end position="636"/>
    </location>
</feature>
<dbReference type="RefSeq" id="WP_217777798.1">
    <property type="nucleotide sequence ID" value="NZ_JAHRWL010000001.1"/>
</dbReference>
<sequence>MAAIWSDPVAGEFEDAYLDWSRLLRDRREALMPPPQPPLRFQPVFLRLKLSHHPSARAARDALAAYADAAGSPLRLDPHERAFLDARRVRPDPFKGLPDEYAVYVQEDAVLPRDLATILDRGIAVDLGNQDGDMPGPDDPTVHPWGQGQPIVAAIDDGFGFLNARFRRQTDDGTALQSRFGAIWIQALEHQRAGNGRVLAGDVLTGAEIDALCAETGVETAAYAALCNRIFAPAARRANEHAFTHGSHVLDLAAGAEPDDTSDPVRNWPLLAVQLPPEAIEDTSGTRFESYIVQAVRWILRTARQMDRTAPVVINLSLGIFAGPKDGSRFAEHQISREASLWEKVTGQPVRVVWSFGNNRRSRMGARVDLTGADPSVLLRVQPGDQTPSYVEIRPDAATPSSACELSITAPDGTASDFAVVAAGQMRKLSRADGADLARLYHVPAREFGDGVNSPAHYVLALAPTENRIAGEVLAPSGAWQIAMRHTGTDPAVMHLQVQRDDSLSGYSARARQAYFDAPDAWEWDSTGLSYEAFSDGSVLTPDASHNALTTALTRQVLSVGAVRLNPESNTQEPADYSARGAGWSVAGPVTASVADEGRMLSGVMGCGTMTGTSGFLSGTSAAAGQISRALALCAARIAANAASGGGSARDDFDDAVVSIADVDPGLQPFLGPFSVTPPSRRASRRDGTAPWAAPGA</sequence>
<organism evidence="3 4">
    <name type="scientific">Thalassococcus arenae</name>
    <dbReference type="NCBI Taxonomy" id="2851652"/>
    <lineage>
        <taxon>Bacteria</taxon>
        <taxon>Pseudomonadati</taxon>
        <taxon>Pseudomonadota</taxon>
        <taxon>Alphaproteobacteria</taxon>
        <taxon>Rhodobacterales</taxon>
        <taxon>Roseobacteraceae</taxon>
        <taxon>Thalassococcus</taxon>
    </lineage>
</organism>
<dbReference type="Pfam" id="PF00082">
    <property type="entry name" value="Peptidase_S8"/>
    <property type="match status" value="1"/>
</dbReference>
<comment type="caution">
    <text evidence="3">The sequence shown here is derived from an EMBL/GenBank/DDBJ whole genome shotgun (WGS) entry which is preliminary data.</text>
</comment>
<keyword evidence="4" id="KW-1185">Reference proteome</keyword>
<protein>
    <recommendedName>
        <fullName evidence="2">Peptidase S8/S53 domain-containing protein</fullName>
    </recommendedName>
</protein>
<name>A0ABS6N7L6_9RHOB</name>
<evidence type="ECO:0000259" key="2">
    <source>
        <dbReference type="Pfam" id="PF00082"/>
    </source>
</evidence>
<gene>
    <name evidence="3" type="ORF">KUH32_09560</name>
</gene>
<proteinExistence type="predicted"/>
<feature type="region of interest" description="Disordered" evidence="1">
    <location>
        <begin position="671"/>
        <end position="697"/>
    </location>
</feature>
<evidence type="ECO:0000256" key="1">
    <source>
        <dbReference type="SAM" id="MobiDB-lite"/>
    </source>
</evidence>
<evidence type="ECO:0000313" key="3">
    <source>
        <dbReference type="EMBL" id="MBV2360020.1"/>
    </source>
</evidence>